<dbReference type="Proteomes" id="UP000507470">
    <property type="component" value="Unassembled WGS sequence"/>
</dbReference>
<keyword evidence="11" id="KW-1185">Reference proteome</keyword>
<feature type="coiled-coil region" evidence="9">
    <location>
        <begin position="115"/>
        <end position="163"/>
    </location>
</feature>
<dbReference type="AlphaFoldDB" id="A0A6J8BUE2"/>
<proteinExistence type="inferred from homology"/>
<evidence type="ECO:0000256" key="5">
    <source>
        <dbReference type="ARBA" id="ARBA00023128"/>
    </source>
</evidence>
<keyword evidence="5" id="KW-0496">Mitochondrion</keyword>
<comment type="similarity">
    <text evidence="2">Belongs to the mitochondrion-specific ribosomal protein mS26 family.</text>
</comment>
<keyword evidence="4" id="KW-0689">Ribosomal protein</keyword>
<evidence type="ECO:0000256" key="8">
    <source>
        <dbReference type="ARBA" id="ARBA00035344"/>
    </source>
</evidence>
<evidence type="ECO:0000256" key="9">
    <source>
        <dbReference type="SAM" id="Coils"/>
    </source>
</evidence>
<evidence type="ECO:0000313" key="11">
    <source>
        <dbReference type="Proteomes" id="UP000507470"/>
    </source>
</evidence>
<dbReference type="PANTHER" id="PTHR21035">
    <property type="entry name" value="28S RIBOSOMAL PROTEIN S26, MITOCHONDRIAL"/>
    <property type="match status" value="1"/>
</dbReference>
<dbReference type="PANTHER" id="PTHR21035:SF2">
    <property type="entry name" value="SMALL RIBOSOMAL SUBUNIT PROTEIN MS26"/>
    <property type="match status" value="1"/>
</dbReference>
<gene>
    <name evidence="10" type="ORF">MCOR_22638</name>
</gene>
<evidence type="ECO:0000256" key="4">
    <source>
        <dbReference type="ARBA" id="ARBA00022980"/>
    </source>
</evidence>
<evidence type="ECO:0000256" key="1">
    <source>
        <dbReference type="ARBA" id="ARBA00004173"/>
    </source>
</evidence>
<dbReference type="EMBL" id="CACVKT020003995">
    <property type="protein sequence ID" value="CAC5387282.1"/>
    <property type="molecule type" value="Genomic_DNA"/>
</dbReference>
<keyword evidence="6" id="KW-0687">Ribonucleoprotein</keyword>
<evidence type="ECO:0000256" key="2">
    <source>
        <dbReference type="ARBA" id="ARBA00009672"/>
    </source>
</evidence>
<evidence type="ECO:0000256" key="6">
    <source>
        <dbReference type="ARBA" id="ARBA00023274"/>
    </source>
</evidence>
<name>A0A6J8BUE2_MYTCO</name>
<reference evidence="10 11" key="1">
    <citation type="submission" date="2020-06" db="EMBL/GenBank/DDBJ databases">
        <authorList>
            <person name="Li R."/>
            <person name="Bekaert M."/>
        </authorList>
    </citation>
    <scope>NUCLEOTIDE SEQUENCE [LARGE SCALE GENOMIC DNA]</scope>
    <source>
        <strain evidence="11">wild</strain>
    </source>
</reference>
<comment type="subcellular location">
    <subcellularLocation>
        <location evidence="1">Mitochondrion</location>
    </subcellularLocation>
</comment>
<dbReference type="Pfam" id="PF14943">
    <property type="entry name" value="MRP-S26"/>
    <property type="match status" value="1"/>
</dbReference>
<organism evidence="10 11">
    <name type="scientific">Mytilus coruscus</name>
    <name type="common">Sea mussel</name>
    <dbReference type="NCBI Taxonomy" id="42192"/>
    <lineage>
        <taxon>Eukaryota</taxon>
        <taxon>Metazoa</taxon>
        <taxon>Spiralia</taxon>
        <taxon>Lophotrochozoa</taxon>
        <taxon>Mollusca</taxon>
        <taxon>Bivalvia</taxon>
        <taxon>Autobranchia</taxon>
        <taxon>Pteriomorphia</taxon>
        <taxon>Mytilida</taxon>
        <taxon>Mytiloidea</taxon>
        <taxon>Mytilidae</taxon>
        <taxon>Mytilinae</taxon>
        <taxon>Mytilus</taxon>
    </lineage>
</organism>
<dbReference type="OrthoDB" id="5988811at2759"/>
<dbReference type="InterPro" id="IPR026140">
    <property type="entry name" value="Ribosomal_mS26"/>
</dbReference>
<accession>A0A6J8BUE2</accession>
<evidence type="ECO:0000256" key="7">
    <source>
        <dbReference type="ARBA" id="ARBA00035138"/>
    </source>
</evidence>
<keyword evidence="3" id="KW-0809">Transit peptide</keyword>
<keyword evidence="9" id="KW-0175">Coiled coil</keyword>
<evidence type="ECO:0000313" key="10">
    <source>
        <dbReference type="EMBL" id="CAC5387282.1"/>
    </source>
</evidence>
<dbReference type="GO" id="GO:0005763">
    <property type="term" value="C:mitochondrial small ribosomal subunit"/>
    <property type="evidence" value="ECO:0007669"/>
    <property type="project" value="InterPro"/>
</dbReference>
<protein>
    <recommendedName>
        <fullName evidence="7">Small ribosomal subunit protein mS26</fullName>
    </recommendedName>
    <alternativeName>
        <fullName evidence="8">28S ribosomal protein S26, mitochondrial</fullName>
    </alternativeName>
</protein>
<evidence type="ECO:0000256" key="3">
    <source>
        <dbReference type="ARBA" id="ARBA00022946"/>
    </source>
</evidence>
<sequence>MAVLKLAQTQILKLMTIKPTASILPCLNSVRYRKPRWVPKAASKEFYVREPTPIDPVEYEELKWRYQEYRNTVEAIRMHLAAEIDKKEALEMSKQVDTEAGWERMVKLTEEWNKETAVKREKRQAEEDLIELEKQQQIEKEKEEEMMRMLTEAEQRLEFEKKQTFITMENLDEEIEKILDVRMDYEYSIDRSGNVLKGNQTAKIKPQKYVK</sequence>